<evidence type="ECO:0000313" key="4">
    <source>
        <dbReference type="EMBL" id="MBB4921574.1"/>
    </source>
</evidence>
<dbReference type="Pfam" id="PF22596">
    <property type="entry name" value="Scabin-like"/>
    <property type="match status" value="1"/>
</dbReference>
<feature type="region of interest" description="Disordered" evidence="2">
    <location>
        <begin position="2085"/>
        <end position="2104"/>
    </location>
</feature>
<evidence type="ECO:0000256" key="1">
    <source>
        <dbReference type="ARBA" id="ARBA00022737"/>
    </source>
</evidence>
<evidence type="ECO:0000313" key="5">
    <source>
        <dbReference type="Proteomes" id="UP000540506"/>
    </source>
</evidence>
<proteinExistence type="predicted"/>
<dbReference type="Pfam" id="PF20148">
    <property type="entry name" value="DUF6531"/>
    <property type="match status" value="1"/>
</dbReference>
<dbReference type="InterPro" id="IPR056823">
    <property type="entry name" value="TEN-like_YD-shell"/>
</dbReference>
<dbReference type="Gene3D" id="2.180.10.10">
    <property type="entry name" value="RHS repeat-associated core"/>
    <property type="match status" value="6"/>
</dbReference>
<dbReference type="Proteomes" id="UP000540506">
    <property type="component" value="Unassembled WGS sequence"/>
</dbReference>
<dbReference type="SMART" id="SM00282">
    <property type="entry name" value="LamG"/>
    <property type="match status" value="3"/>
</dbReference>
<dbReference type="Pfam" id="PF13385">
    <property type="entry name" value="Laminin_G_3"/>
    <property type="match status" value="4"/>
</dbReference>
<dbReference type="InterPro" id="IPR013320">
    <property type="entry name" value="ConA-like_dom_sf"/>
</dbReference>
<feature type="region of interest" description="Disordered" evidence="2">
    <location>
        <begin position="1"/>
        <end position="49"/>
    </location>
</feature>
<gene>
    <name evidence="4" type="ORF">FHR34_000567</name>
</gene>
<sequence>MAVRQADVPGVADGSASAGTPGTAPDGQEDTSARTGSTSTFLNDDGTKTMRVYPRPVHFQKPDGTWADIDTNFITGAGGRWSEKANSQQASFAAGADDPALITLQIDANHQISYGLQGAASRKGTAQGDTLTYPSAAPSTDLVYNGLASGIKETLLLHDASAPTSWVFPLHLTGLTASLNANGNVEFKDDSGAVLVTMPRGIMEDAAKDPHSGLGAMSDGVTYQLTTVNGSPALQMSVDSAWLHDAKRVFPVQVDPTTAPNLSAGQSTWVMSPFTANNSHLTDLRVGTYDSGTNVSNSYITFPAVSSALQNDFVEQVKLHVDALHSWDCNAHPLYVSQIASQWDPASINTYPGLTVGQQLGTNTISLGDTCGGVSWETISLGGKQTDPGSQLVNSWAHGGTNWGLALTAPATDSTSWKIFASAASQNPPYLEVTYADWAADYSTANTYVSPTALTNGSQQITMTNLAANWWSPSSMQVKPRFFDANWNEQWPAGGYQPATPVPGTVTTGSSVTFTATIPAFRPGQTFQMCWDGYVNGTMSLHDVYGVMYNNCTWVSTQNIPPQIDAMTPLGSSVLGTVTPQLAATGHDPDNYPGTGLTYYFKVYDTNWNLLTQSNWQSGQTWQVPAGVLNWNSVYYWNAWVSDGPAQVPGTAVAFSTQVQQPPITSHLGTAASDGQGHSFDPQVGNYTTSVTDASVKAVGPALGVVRSYNSLDPRTTTLFGAGWTSVLDMRVQADADGSNSVVLTDASGRTERLGQNAGGQFVPASGEFETLSLIPNVPGYSLLLKNGVRYDFETWVNGGFALTQITDAAGHKQVLYYDGNFKLSSVADAASGHTLHVTWTGDGRHVASVSTDALGGTQGSLTWTYSYNSAHPDELDQVCAPAPAGNSAPSCTTYNYAQQSHMRTATLDAGPTSYWRLGEFGGTTAGSEIIQNQGNDNAQYSYSGVTLAQGGPVPGSPSVAASFDGKSGVVVLPAMQGDINSYTSVALWFRTNSSGVLYSYQTDSFPAGSTGNNYTPALYVGSSGKLHGEFWQGYPTPITSANAVNDGKWHFAVLTAQGGSQTMYLDGAVAGTATGAVVARGQRAQSVGGGFIGGGWPDEPFNSTTDNTGHAWYFNGSISDVSLYGRSLGQPAVSALWQAGSQISSDLSGIKLPSGKSALSVSYDGFWDRANQVTDANGGTYKISSPSVSGSSQEYRGQVMSSVPSGYWRLSDSSGTQAANQVYVPRPTPENGTYANVTLGGPGPMTGSAGAATFDGKTSSVQLPASMIPTQGPSAVAVWFKTTGAGTILGYQDGPIDVSPTQATSWNPALFVGADGHLQARLWNGANQGTLSSPGSVADGKWHFAVLTADSTNSQNLYLDGQLSSGPAAGTIGVNGSRYLYLGAGNEDGWTDSTTTPFGHFNGQLANAAIFPHGITAGTVSSLYTQATTQSAAQGVNAGSPSAYDAAIVSAHPSGYWRLDDTSGNQASDLISSAALAQNRGTEANTTGGATGPWASGTATATSFNGTSSSIQLPPTAIPKPNTGSSVSLWFKTAAPGVLYSYQNFPLGQPGQGQPGVAGMYNPALYVGSDNKLHGALSATSSPAVSAATVTDNAWHYAVLTSTGTTEQLYLDGQASGAPITLAATYNGSGYAYLGAGTIGGGWPAAPADGSGHFNGALADFAIYGYPLAPATIAGFYPVATTAAGGNGLDAAGAFRAMTVQSNPVGYWRLDDPAGSGYAADELGTALPDTASGTYTSTTLNTSGPSGDPTQTAATFNGTTSALQLPASAAPTKGAATIELWFKTTSAGTLYGYQDFPLGAPHSQGANSWNPALYIGTDNKVHGEFWTGSANNQLTSANTVTDGNWHQVALTADSTGQSLYIDGNQSATTTSAAPLIFNGTPYVYLGAGTSDGSWPNAATANGYLNGSIAEASYYPTRLAAGAVSSHYTAMRNGTANPIPMTTTTVTDPGNNTLTYKYDTHTARLTSYADAYNHTTSYTYDTNGFLYTVTDPDGHTVTTGHDARGNTVSRTTCQSPSSCHTSYATYYLDTSNALNLLNDTMLTSSDARSSGPGDTTYRTSYTYNSAGQLTSTVLPATPDFPKGRISYTSYTTGSETAPGGGNEPPGLPAATTTVLDAAAYPTTANLNTTLLTQYQYDSHGNLAQSTAPSGLATTYTYDPLGRPATQTVNCTNCGQGQTASTATTTYTWDGWSNPLTQSGPATTDAVTGTVHTPQTTTAYDADGNKTSQTTSDTTGGDQPRTTNWAYTSTDRVQQVTDPAGHTTSYTYDAYGHTATTTDAAGTTQQYVYSPQGWLQQTAITNYTGNPNNPVAAHWQVTDSRSFDPAGRLATDTDAMGRTTHTYYNDDNTIAEIDLDGFHNFNTTTQQFDGTTRNVVLQTNTYDAAGQLTQRVTGGGKTTVVNAYDAASRPTSTTLDPGGLNRVSSNTYDAAGDVLSSKLTDGTTTRETDSTYDTSGDVLTQTVVNSPQNSVTTHTYDQRGLVLTTTSPNGNASGATPAAYTTTYFHDQVGQSVITDAPPTASTTFNTTTGQPVTLPAAAAETRTGYNTFGEPTETKDPLGNITTTTHTFDSNGEHLSAAANSYTTPGGATTFTAVTQTDYDALGRPAKVTDPKGNVTTSKYDQLGNLVESDLPALAGSTPKWLYSYDLDGEKQSITDPTGALTLSTYDDLGRAVTLSQQVRQTSHTGTAAAAMYTGTFVYDDAGNRTGTYTPNHELSTSGYDASGAQTSVTDALGNTTTTTHDLTGAPIKVTEPADAPGGTGRSTVTTYDQAGRAIGTAHLDTTGATLSSTAVHYDADGNPVSATDADGNTSTATFDALGRPTQQVQPIDATHSITTAFGYDAAGHRTDYHDGNGHDTYTTYNTLGLPESVIEPATSAYPNPADRTYTTAYDQDSHPVTVTEPGGIAITRTYDAAGRVTGQSGTGGEAPTPTRTFGYDFDGRTTSLSTPSGTQSYTYDDRGNLWTSSGPLGNASMTYNQDGKLATRTDAVGTTTYGYDPAGHLKTLADPLTGASLSYAYYPSGMPQSVNYGNGTTRSFTYDGQHNLTADTLASSTGTEASLSYGYDAAGRLKSQTTTGLAGAPNNTYTYDQAGRLASWNNGTTTNAYGYDANGNLTQSGSTTAAYNERNQLTNAGTTNYTYTARGTRSAANTGMSTTSATYDAYDELTSQGSQTYTYDALGRLTGTAGRTFSYDDTTNNLTSDGAETYTRTPGGGLVGIGASGTSALAYTDRHGNLVGTFTPTGTALLGSTAYDPWGKPTGTTGTTNHLGYQGDWTDPTTGQVNTASRWYDPSTADFTSRDTAPVGGNLYAYANDDPLSLADPSGHSSCVPGSPEMVPQDPGTVPDTDPVSVPDNAPTPVSVPKPRGLRIPGWVRTAAMGLDMVAQLAQALQAENRERAEYDSALRGEIDQFALQNWFGGSAGSGAWGGVSVNPRDAVTAAAGGTLIGAGIGFLRSVVVPGLTIATGQSYSSCDTSGSSGSSGRSGRSGSSGHSAGHPAHLSVPKIDLSTLTASHAFDGIVGTATQAISNGLEVGATNTATAIGNAAAVGASSFIAQSMAAEQSPGLGITTFPGSQSTGVGTTLDNPGDPNAGAGLTLDSPLIPLAGLGNVLINPAVLQLGHILQAESVYRGDGRSPDDIKKAGGFMPQDSESVASLLDYASDIRTKSRYVGTSKSSDVAATYFGGQYGYVYEITGMAGGIDVNKELGPFSPSPHEKEIVFDGGIPWEYVTRVWKKDEWGEVDFDYDEPIWER</sequence>
<dbReference type="NCBIfam" id="TIGR03696">
    <property type="entry name" value="Rhs_assc_core"/>
    <property type="match status" value="1"/>
</dbReference>
<feature type="compositionally biased region" description="Low complexity" evidence="2">
    <location>
        <begin position="3468"/>
        <end position="3495"/>
    </location>
</feature>
<dbReference type="EMBL" id="JACHJV010000001">
    <property type="protein sequence ID" value="MBB4921574.1"/>
    <property type="molecule type" value="Genomic_DNA"/>
</dbReference>
<comment type="caution">
    <text evidence="4">The sequence shown here is derived from an EMBL/GenBank/DDBJ whole genome shotgun (WGS) entry which is preliminary data.</text>
</comment>
<organism evidence="4 5">
    <name type="scientific">Kitasatospora kifunensis</name>
    <name type="common">Streptomyces kifunensis</name>
    <dbReference type="NCBI Taxonomy" id="58351"/>
    <lineage>
        <taxon>Bacteria</taxon>
        <taxon>Bacillati</taxon>
        <taxon>Actinomycetota</taxon>
        <taxon>Actinomycetes</taxon>
        <taxon>Kitasatosporales</taxon>
        <taxon>Streptomycetaceae</taxon>
        <taxon>Kitasatospora</taxon>
    </lineage>
</organism>
<feature type="region of interest" description="Disordered" evidence="2">
    <location>
        <begin position="2214"/>
        <end position="2243"/>
    </location>
</feature>
<feature type="region of interest" description="Disordered" evidence="2">
    <location>
        <begin position="2916"/>
        <end position="2958"/>
    </location>
</feature>
<dbReference type="InterPro" id="IPR001791">
    <property type="entry name" value="Laminin_G"/>
</dbReference>
<accession>A0A7W7QXX8</accession>
<dbReference type="PANTHER" id="PTHR32305">
    <property type="match status" value="1"/>
</dbReference>
<feature type="compositionally biased region" description="Polar residues" evidence="2">
    <location>
        <begin position="33"/>
        <end position="42"/>
    </location>
</feature>
<dbReference type="SUPFAM" id="SSF49899">
    <property type="entry name" value="Concanavalin A-like lectins/glucanases"/>
    <property type="match status" value="4"/>
</dbReference>
<dbReference type="PANTHER" id="PTHR32305:SF15">
    <property type="entry name" value="PROTEIN RHSA-RELATED"/>
    <property type="match status" value="1"/>
</dbReference>
<dbReference type="InterPro" id="IPR045351">
    <property type="entry name" value="DUF6531"/>
</dbReference>
<keyword evidence="5" id="KW-1185">Reference proteome</keyword>
<feature type="region of interest" description="Disordered" evidence="2">
    <location>
        <begin position="3320"/>
        <end position="3363"/>
    </location>
</feature>
<feature type="compositionally biased region" description="Polar residues" evidence="2">
    <location>
        <begin position="2941"/>
        <end position="2955"/>
    </location>
</feature>
<evidence type="ECO:0000259" key="3">
    <source>
        <dbReference type="PROSITE" id="PS50025"/>
    </source>
</evidence>
<dbReference type="Pfam" id="PF05593">
    <property type="entry name" value="RHS_repeat"/>
    <property type="match status" value="5"/>
</dbReference>
<feature type="compositionally biased region" description="Polar residues" evidence="2">
    <location>
        <begin position="2086"/>
        <end position="2095"/>
    </location>
</feature>
<evidence type="ECO:0000256" key="2">
    <source>
        <dbReference type="SAM" id="MobiDB-lite"/>
    </source>
</evidence>
<feature type="region of interest" description="Disordered" evidence="2">
    <location>
        <begin position="3190"/>
        <end position="3210"/>
    </location>
</feature>
<protein>
    <submittedName>
        <fullName evidence="4">RHS repeat-associated protein</fullName>
    </submittedName>
</protein>
<dbReference type="Gene3D" id="2.60.120.200">
    <property type="match status" value="4"/>
</dbReference>
<dbReference type="Gene3D" id="3.90.210.10">
    <property type="entry name" value="Heat-Labile Enterotoxin, subunit A"/>
    <property type="match status" value="1"/>
</dbReference>
<dbReference type="InterPro" id="IPR006530">
    <property type="entry name" value="YD"/>
</dbReference>
<feature type="region of interest" description="Disordered" evidence="2">
    <location>
        <begin position="3468"/>
        <end position="3498"/>
    </location>
</feature>
<feature type="compositionally biased region" description="Polar residues" evidence="2">
    <location>
        <begin position="3190"/>
        <end position="3209"/>
    </location>
</feature>
<feature type="domain" description="Laminin G" evidence="3">
    <location>
        <begin position="960"/>
        <end position="1146"/>
    </location>
</feature>
<dbReference type="SUPFAM" id="SSF56399">
    <property type="entry name" value="ADP-ribosylation"/>
    <property type="match status" value="1"/>
</dbReference>
<dbReference type="PROSITE" id="PS50025">
    <property type="entry name" value="LAM_G_DOMAIN"/>
    <property type="match status" value="1"/>
</dbReference>
<dbReference type="InterPro" id="IPR031325">
    <property type="entry name" value="RHS_repeat"/>
</dbReference>
<feature type="compositionally biased region" description="Low complexity" evidence="2">
    <location>
        <begin position="2226"/>
        <end position="2238"/>
    </location>
</feature>
<name>A0A7W7QXX8_KITKI</name>
<dbReference type="InterPro" id="IPR050708">
    <property type="entry name" value="T6SS_VgrG/RHS"/>
</dbReference>
<dbReference type="NCBIfam" id="TIGR01643">
    <property type="entry name" value="YD_repeat_2x"/>
    <property type="match status" value="7"/>
</dbReference>
<keyword evidence="1" id="KW-0677">Repeat</keyword>
<dbReference type="InterPro" id="IPR054695">
    <property type="entry name" value="Pierisin-like_dom"/>
</dbReference>
<reference evidence="4 5" key="1">
    <citation type="submission" date="2020-08" db="EMBL/GenBank/DDBJ databases">
        <title>Sequencing the genomes of 1000 actinobacteria strains.</title>
        <authorList>
            <person name="Klenk H.-P."/>
        </authorList>
    </citation>
    <scope>NUCLEOTIDE SEQUENCE [LARGE SCALE GENOMIC DNA]</scope>
    <source>
        <strain evidence="4 5">DSM 41654</strain>
    </source>
</reference>
<dbReference type="InterPro" id="IPR022385">
    <property type="entry name" value="Rhs_assc_core"/>
</dbReference>
<dbReference type="RefSeq" id="WP_184933881.1">
    <property type="nucleotide sequence ID" value="NZ_JACHJV010000001.1"/>
</dbReference>
<dbReference type="Pfam" id="PF25023">
    <property type="entry name" value="TEN_YD-shell"/>
    <property type="match status" value="2"/>
</dbReference>
<dbReference type="CDD" id="cd00110">
    <property type="entry name" value="LamG"/>
    <property type="match status" value="2"/>
</dbReference>